<sequence length="157" mass="18134">FLNGLKSQDAKILVTSRLEEEKFGKKCTNYRLRDWGISRQRYWGCPIPVIYCKSCGVLPLPKEALPVLLPDDAVLGRQGNPLASHKTWRFTKCHICAGPAERETDTFDTFVDSSWYFMRYCSPHFKEPIDKEAVDYWMPVDQYIGGIEHAVMHLLYA</sequence>
<evidence type="ECO:0000313" key="2">
    <source>
        <dbReference type="Proteomes" id="UP000805193"/>
    </source>
</evidence>
<evidence type="ECO:0000313" key="1">
    <source>
        <dbReference type="EMBL" id="KAG0438745.1"/>
    </source>
</evidence>
<comment type="caution">
    <text evidence="1">The sequence shown here is derived from an EMBL/GenBank/DDBJ whole genome shotgun (WGS) entry which is preliminary data.</text>
</comment>
<organism evidence="1 2">
    <name type="scientific">Ixodes persulcatus</name>
    <name type="common">Taiga tick</name>
    <dbReference type="NCBI Taxonomy" id="34615"/>
    <lineage>
        <taxon>Eukaryota</taxon>
        <taxon>Metazoa</taxon>
        <taxon>Ecdysozoa</taxon>
        <taxon>Arthropoda</taxon>
        <taxon>Chelicerata</taxon>
        <taxon>Arachnida</taxon>
        <taxon>Acari</taxon>
        <taxon>Parasitiformes</taxon>
        <taxon>Ixodida</taxon>
        <taxon>Ixodoidea</taxon>
        <taxon>Ixodidae</taxon>
        <taxon>Ixodinae</taxon>
        <taxon>Ixodes</taxon>
    </lineage>
</organism>
<proteinExistence type="predicted"/>
<dbReference type="EMBL" id="JABSTQ010005687">
    <property type="protein sequence ID" value="KAG0438745.1"/>
    <property type="molecule type" value="Genomic_DNA"/>
</dbReference>
<feature type="non-terminal residue" evidence="1">
    <location>
        <position position="157"/>
    </location>
</feature>
<keyword evidence="2" id="KW-1185">Reference proteome</keyword>
<accession>A0AC60QPV4</accession>
<gene>
    <name evidence="1" type="ORF">HPB47_016889</name>
</gene>
<dbReference type="Proteomes" id="UP000805193">
    <property type="component" value="Unassembled WGS sequence"/>
</dbReference>
<feature type="non-terminal residue" evidence="1">
    <location>
        <position position="1"/>
    </location>
</feature>
<reference evidence="1 2" key="1">
    <citation type="journal article" date="2020" name="Cell">
        <title>Large-Scale Comparative Analyses of Tick Genomes Elucidate Their Genetic Diversity and Vector Capacities.</title>
        <authorList>
            <consortium name="Tick Genome and Microbiome Consortium (TIGMIC)"/>
            <person name="Jia N."/>
            <person name="Wang J."/>
            <person name="Shi W."/>
            <person name="Du L."/>
            <person name="Sun Y."/>
            <person name="Zhan W."/>
            <person name="Jiang J.F."/>
            <person name="Wang Q."/>
            <person name="Zhang B."/>
            <person name="Ji P."/>
            <person name="Bell-Sakyi L."/>
            <person name="Cui X.M."/>
            <person name="Yuan T.T."/>
            <person name="Jiang B.G."/>
            <person name="Yang W.F."/>
            <person name="Lam T.T."/>
            <person name="Chang Q.C."/>
            <person name="Ding S.J."/>
            <person name="Wang X.J."/>
            <person name="Zhu J.G."/>
            <person name="Ruan X.D."/>
            <person name="Zhao L."/>
            <person name="Wei J.T."/>
            <person name="Ye R.Z."/>
            <person name="Que T.C."/>
            <person name="Du C.H."/>
            <person name="Zhou Y.H."/>
            <person name="Cheng J.X."/>
            <person name="Dai P.F."/>
            <person name="Guo W.B."/>
            <person name="Han X.H."/>
            <person name="Huang E.J."/>
            <person name="Li L.F."/>
            <person name="Wei W."/>
            <person name="Gao Y.C."/>
            <person name="Liu J.Z."/>
            <person name="Shao H.Z."/>
            <person name="Wang X."/>
            <person name="Wang C.C."/>
            <person name="Yang T.C."/>
            <person name="Huo Q.B."/>
            <person name="Li W."/>
            <person name="Chen H.Y."/>
            <person name="Chen S.E."/>
            <person name="Zhou L.G."/>
            <person name="Ni X.B."/>
            <person name="Tian J.H."/>
            <person name="Sheng Y."/>
            <person name="Liu T."/>
            <person name="Pan Y.S."/>
            <person name="Xia L.Y."/>
            <person name="Li J."/>
            <person name="Zhao F."/>
            <person name="Cao W.C."/>
        </authorList>
    </citation>
    <scope>NUCLEOTIDE SEQUENCE [LARGE SCALE GENOMIC DNA]</scope>
    <source>
        <strain evidence="1">Iper-2018</strain>
    </source>
</reference>
<protein>
    <submittedName>
        <fullName evidence="1">Uncharacterized protein</fullName>
    </submittedName>
</protein>
<name>A0AC60QPV4_IXOPE</name>